<protein>
    <submittedName>
        <fullName evidence="11">Guanine nucleotide exchange factor</fullName>
    </submittedName>
</protein>
<comment type="similarity">
    <text evidence="3">Belongs to the SDO1/SBDS family.</text>
</comment>
<dbReference type="InterPro" id="IPR037188">
    <property type="entry name" value="Sdo1/SBDS_central_sf"/>
</dbReference>
<dbReference type="PANTHER" id="PTHR10927">
    <property type="entry name" value="RIBOSOME MATURATION PROTEIN SBDS"/>
    <property type="match status" value="1"/>
</dbReference>
<dbReference type="GO" id="GO:0005634">
    <property type="term" value="C:nucleus"/>
    <property type="evidence" value="ECO:0007669"/>
    <property type="project" value="UniProtKB-SubCell"/>
</dbReference>
<dbReference type="Gene3D" id="3.30.70.240">
    <property type="match status" value="1"/>
</dbReference>
<dbReference type="Pfam" id="PF20268">
    <property type="entry name" value="SBDS_C"/>
    <property type="match status" value="1"/>
</dbReference>
<dbReference type="SUPFAM" id="SSF89895">
    <property type="entry name" value="FYSH domain"/>
    <property type="match status" value="1"/>
</dbReference>
<dbReference type="InterPro" id="IPR018978">
    <property type="entry name" value="SDO1/SBDS_central"/>
</dbReference>
<keyword evidence="6" id="KW-0539">Nucleus</keyword>
<dbReference type="Gene3D" id="1.10.10.900">
    <property type="entry name" value="SBDS protein C-terminal domain, subdomain 1"/>
    <property type="match status" value="1"/>
</dbReference>
<sequence length="249" mass="27888">MAVISQPGSSVKFTNISQIRMKKGDKRFEIVCYRNKVQDWRNGIEKDIDEVVQVPQVFINVGKGELAGAQDLQKYFGTTDVEKAVLEILNKGELQVGGKERQQQQEQLHQAVLQIIATKVINPKNGRPYPASLLEKVLDRIDFRFSATKPAKVQALEAIKLLLEAQLIPIVRARMRIRVTDDANSLNAYSEDLKEKMSVVESENTEGSSIEISGLINPSDFRDIDQLVHEKSNGEGLVEVLSVTEEAQE</sequence>
<feature type="domain" description="Ribosome maturation protein SDO1/SBDS N-terminal" evidence="8">
    <location>
        <begin position="15"/>
        <end position="101"/>
    </location>
</feature>
<keyword evidence="12" id="KW-1185">Reference proteome</keyword>
<evidence type="ECO:0000256" key="3">
    <source>
        <dbReference type="ARBA" id="ARBA00007433"/>
    </source>
</evidence>
<dbReference type="SUPFAM" id="SSF109728">
    <property type="entry name" value="Hypothetical protein AF0491, middle domain"/>
    <property type="match status" value="1"/>
</dbReference>
<accession>A0AAV5RIN5</accession>
<evidence type="ECO:0000313" key="12">
    <source>
        <dbReference type="Proteomes" id="UP001362899"/>
    </source>
</evidence>
<comment type="subcellular location">
    <subcellularLocation>
        <location evidence="2">Cytoplasm</location>
    </subcellularLocation>
    <subcellularLocation>
        <location evidence="1">Nucleus</location>
    </subcellularLocation>
</comment>
<dbReference type="GO" id="GO:0042256">
    <property type="term" value="P:cytosolic ribosome assembly"/>
    <property type="evidence" value="ECO:0007669"/>
    <property type="project" value="InterPro"/>
</dbReference>
<evidence type="ECO:0000256" key="2">
    <source>
        <dbReference type="ARBA" id="ARBA00004496"/>
    </source>
</evidence>
<evidence type="ECO:0000259" key="9">
    <source>
        <dbReference type="Pfam" id="PF09377"/>
    </source>
</evidence>
<reference evidence="11 12" key="1">
    <citation type="journal article" date="2023" name="Elife">
        <title>Identification of key yeast species and microbe-microbe interactions impacting larval growth of Drosophila in the wild.</title>
        <authorList>
            <person name="Mure A."/>
            <person name="Sugiura Y."/>
            <person name="Maeda R."/>
            <person name="Honda K."/>
            <person name="Sakurai N."/>
            <person name="Takahashi Y."/>
            <person name="Watada M."/>
            <person name="Katoh T."/>
            <person name="Gotoh A."/>
            <person name="Gotoh Y."/>
            <person name="Taniguchi I."/>
            <person name="Nakamura K."/>
            <person name="Hayashi T."/>
            <person name="Katayama T."/>
            <person name="Uemura T."/>
            <person name="Hattori Y."/>
        </authorList>
    </citation>
    <scope>NUCLEOTIDE SEQUENCE [LARGE SCALE GENOMIC DNA]</scope>
    <source>
        <strain evidence="11 12">SB-73</strain>
    </source>
</reference>
<keyword evidence="4" id="KW-0963">Cytoplasm</keyword>
<dbReference type="InterPro" id="IPR002140">
    <property type="entry name" value="Sdo1/SBDS"/>
</dbReference>
<dbReference type="PANTHER" id="PTHR10927:SF1">
    <property type="entry name" value="RIBOSOME MATURATION PROTEIN SBDS"/>
    <property type="match status" value="1"/>
</dbReference>
<dbReference type="AlphaFoldDB" id="A0AAV5RIN5"/>
<comment type="subunit">
    <text evidence="7">Associates with the 60S ribosomal subunit.</text>
</comment>
<evidence type="ECO:0000259" key="10">
    <source>
        <dbReference type="Pfam" id="PF20268"/>
    </source>
</evidence>
<feature type="domain" description="Ribosome maturation protein SDO1/SBDS C-terminal" evidence="10">
    <location>
        <begin position="175"/>
        <end position="243"/>
    </location>
</feature>
<keyword evidence="5" id="KW-0690">Ribosome biogenesis</keyword>
<evidence type="ECO:0000256" key="7">
    <source>
        <dbReference type="ARBA" id="ARBA00049708"/>
    </source>
</evidence>
<dbReference type="Gene3D" id="3.30.1250.10">
    <property type="entry name" value="Ribosome maturation protein SBDS, N-terminal domain"/>
    <property type="match status" value="1"/>
</dbReference>
<dbReference type="InterPro" id="IPR036786">
    <property type="entry name" value="Ribosome_mat_SBDS_N_sf"/>
</dbReference>
<evidence type="ECO:0000256" key="6">
    <source>
        <dbReference type="ARBA" id="ARBA00023242"/>
    </source>
</evidence>
<dbReference type="GO" id="GO:0005737">
    <property type="term" value="C:cytoplasm"/>
    <property type="evidence" value="ECO:0007669"/>
    <property type="project" value="UniProtKB-SubCell"/>
</dbReference>
<feature type="domain" description="Ribosome maturation protein SDO1/SBDS central" evidence="9">
    <location>
        <begin position="112"/>
        <end position="173"/>
    </location>
</feature>
<name>A0AAV5RIN5_STABA</name>
<dbReference type="InterPro" id="IPR039100">
    <property type="entry name" value="Sdo1/SBDS-like"/>
</dbReference>
<evidence type="ECO:0000313" key="11">
    <source>
        <dbReference type="EMBL" id="GMM50389.1"/>
    </source>
</evidence>
<dbReference type="InterPro" id="IPR046928">
    <property type="entry name" value="SDO1/SBDS_C"/>
</dbReference>
<evidence type="ECO:0000256" key="5">
    <source>
        <dbReference type="ARBA" id="ARBA00022517"/>
    </source>
</evidence>
<dbReference type="Proteomes" id="UP001362899">
    <property type="component" value="Unassembled WGS sequence"/>
</dbReference>
<evidence type="ECO:0000256" key="1">
    <source>
        <dbReference type="ARBA" id="ARBA00004123"/>
    </source>
</evidence>
<dbReference type="Pfam" id="PF01172">
    <property type="entry name" value="SBDS_N"/>
    <property type="match status" value="1"/>
</dbReference>
<proteinExistence type="inferred from homology"/>
<evidence type="ECO:0000256" key="4">
    <source>
        <dbReference type="ARBA" id="ARBA00022490"/>
    </source>
</evidence>
<comment type="caution">
    <text evidence="11">The sequence shown here is derived from an EMBL/GenBank/DDBJ whole genome shotgun (WGS) entry which is preliminary data.</text>
</comment>
<evidence type="ECO:0000259" key="8">
    <source>
        <dbReference type="Pfam" id="PF01172"/>
    </source>
</evidence>
<dbReference type="InterPro" id="IPR019783">
    <property type="entry name" value="SDO1/SBDS_N"/>
</dbReference>
<dbReference type="Pfam" id="PF09377">
    <property type="entry name" value="SBDS_domain_II"/>
    <property type="match status" value="1"/>
</dbReference>
<dbReference type="EMBL" id="BTGC01000003">
    <property type="protein sequence ID" value="GMM50389.1"/>
    <property type="molecule type" value="Genomic_DNA"/>
</dbReference>
<gene>
    <name evidence="11" type="ORF">DASB73_013470</name>
</gene>
<organism evidence="11 12">
    <name type="scientific">Starmerella bacillaris</name>
    <name type="common">Yeast</name>
    <name type="synonym">Candida zemplinina</name>
    <dbReference type="NCBI Taxonomy" id="1247836"/>
    <lineage>
        <taxon>Eukaryota</taxon>
        <taxon>Fungi</taxon>
        <taxon>Dikarya</taxon>
        <taxon>Ascomycota</taxon>
        <taxon>Saccharomycotina</taxon>
        <taxon>Dipodascomycetes</taxon>
        <taxon>Dipodascales</taxon>
        <taxon>Trichomonascaceae</taxon>
        <taxon>Starmerella</taxon>
    </lineage>
</organism>
<dbReference type="NCBIfam" id="TIGR00291">
    <property type="entry name" value="RNA_SBDS"/>
    <property type="match status" value="1"/>
</dbReference>